<evidence type="ECO:0000313" key="1">
    <source>
        <dbReference type="EMBL" id="OJD19873.1"/>
    </source>
</evidence>
<accession>A0A1J9PTZ2</accession>
<gene>
    <name evidence="1" type="ORF">AJ78_00233</name>
</gene>
<dbReference type="VEuPathDB" id="FungiDB:AJ78_00233"/>
<evidence type="ECO:0000313" key="2">
    <source>
        <dbReference type="Proteomes" id="UP000182235"/>
    </source>
</evidence>
<keyword evidence="2" id="KW-1185">Reference proteome</keyword>
<name>A0A1J9PTZ2_9EURO</name>
<dbReference type="EMBL" id="LGRN01000003">
    <property type="protein sequence ID" value="OJD19873.1"/>
    <property type="molecule type" value="Genomic_DNA"/>
</dbReference>
<organism evidence="1 2">
    <name type="scientific">Emergomyces pasteurianus Ep9510</name>
    <dbReference type="NCBI Taxonomy" id="1447872"/>
    <lineage>
        <taxon>Eukaryota</taxon>
        <taxon>Fungi</taxon>
        <taxon>Dikarya</taxon>
        <taxon>Ascomycota</taxon>
        <taxon>Pezizomycotina</taxon>
        <taxon>Eurotiomycetes</taxon>
        <taxon>Eurotiomycetidae</taxon>
        <taxon>Onygenales</taxon>
        <taxon>Ajellomycetaceae</taxon>
        <taxon>Emergomyces</taxon>
    </lineage>
</organism>
<reference evidence="1 2" key="1">
    <citation type="submission" date="2015-07" db="EMBL/GenBank/DDBJ databases">
        <title>Emmonsia species relationships and genome sequence.</title>
        <authorList>
            <consortium name="The Broad Institute Genomics Platform"/>
            <person name="Cuomo C.A."/>
            <person name="Munoz J.F."/>
            <person name="Imamovic A."/>
            <person name="Priest M.E."/>
            <person name="Young S."/>
            <person name="Clay O.K."/>
            <person name="McEwen J.G."/>
        </authorList>
    </citation>
    <scope>NUCLEOTIDE SEQUENCE [LARGE SCALE GENOMIC DNA]</scope>
    <source>
        <strain evidence="1 2">UAMH 9510</strain>
    </source>
</reference>
<dbReference type="Proteomes" id="UP000182235">
    <property type="component" value="Unassembled WGS sequence"/>
</dbReference>
<protein>
    <submittedName>
        <fullName evidence="1">Uncharacterized protein</fullName>
    </submittedName>
</protein>
<comment type="caution">
    <text evidence="1">The sequence shown here is derived from an EMBL/GenBank/DDBJ whole genome shotgun (WGS) entry which is preliminary data.</text>
</comment>
<dbReference type="AlphaFoldDB" id="A0A1J9PTZ2"/>
<proteinExistence type="predicted"/>
<sequence length="161" mass="18316">MQLCQQVKRTGQRHLKEQLKFSGDLVPLGFNSEGYEQRRAAKVADNGHGILGQALHEPITTNEGWRHYNMPANTLWSNAFTLKGTLGITVEVRPNLLLMKRGDIRGHPEWIDSYANWVRNCENPRTEPILVACSDSENSHQVLGMMELHSTPNHDFLVHIH</sequence>